<dbReference type="CDD" id="cd03221">
    <property type="entry name" value="ABCF_EF-3"/>
    <property type="match status" value="2"/>
</dbReference>
<dbReference type="Proteomes" id="UP000010119">
    <property type="component" value="Unassembled WGS sequence"/>
</dbReference>
<dbReference type="EMBL" id="ACCR02000002">
    <property type="protein sequence ID" value="EFI85130.1"/>
    <property type="molecule type" value="Genomic_DNA"/>
</dbReference>
<evidence type="ECO:0000256" key="2">
    <source>
        <dbReference type="ARBA" id="ARBA00022840"/>
    </source>
</evidence>
<evidence type="ECO:0000259" key="3">
    <source>
        <dbReference type="PROSITE" id="PS50893"/>
    </source>
</evidence>
<reference evidence="4" key="1">
    <citation type="submission" date="2010-06" db="EMBL/GenBank/DDBJ databases">
        <authorList>
            <person name="Muzny D."/>
            <person name="Qin X."/>
            <person name="Buhay C."/>
            <person name="Dugan-Rocha S."/>
            <person name="Ding Y."/>
            <person name="Chen G."/>
            <person name="Hawes A."/>
            <person name="Holder M."/>
            <person name="Jhangiani S."/>
            <person name="Johnson A."/>
            <person name="Khan Z."/>
            <person name="Li Z."/>
            <person name="Liu W."/>
            <person name="Liu X."/>
            <person name="Perez L."/>
            <person name="Shen H."/>
            <person name="Wang Q."/>
            <person name="Watt J."/>
            <person name="Xi L."/>
            <person name="Xin Y."/>
            <person name="Zhou J."/>
            <person name="Deng J."/>
            <person name="Jiang H."/>
            <person name="Liu Y."/>
            <person name="Qu J."/>
            <person name="Song X.-Z."/>
            <person name="Zhang L."/>
            <person name="Villasana D."/>
            <person name="Johnson A."/>
            <person name="Liu J."/>
            <person name="Liyanage D."/>
            <person name="Lorensuhewa L."/>
            <person name="Robinson T."/>
            <person name="Song A."/>
            <person name="Song B.-B."/>
            <person name="Dinh H."/>
            <person name="Thornton R."/>
            <person name="Coyle M."/>
            <person name="Francisco L."/>
            <person name="Jackson L."/>
            <person name="Javaid M."/>
            <person name="Korchina V."/>
            <person name="Kovar C."/>
            <person name="Mata R."/>
            <person name="Mathew T."/>
            <person name="Ngo R."/>
            <person name="Nguyen L."/>
            <person name="Nguyen N."/>
            <person name="Okwuonu G."/>
            <person name="Ongeri F."/>
            <person name="Pham C."/>
            <person name="Simmons D."/>
            <person name="Wilczek-Boney K."/>
            <person name="Hale W."/>
            <person name="Jakkamsetti A."/>
            <person name="Pham P."/>
            <person name="Ruth R."/>
            <person name="San Lucas F."/>
            <person name="Warren J."/>
            <person name="Zhang J."/>
            <person name="Zhao Z."/>
            <person name="Zhou C."/>
            <person name="Zhu D."/>
            <person name="Lee S."/>
            <person name="Bess C."/>
            <person name="Blankenburg K."/>
            <person name="Forbes L."/>
            <person name="Fu Q."/>
            <person name="Gubbala S."/>
            <person name="Hirani K."/>
            <person name="Jayaseelan J.C."/>
            <person name="Lara F."/>
            <person name="Munidasa M."/>
            <person name="Palculict T."/>
            <person name="Patil S."/>
            <person name="Pu L.-L."/>
            <person name="Saada N."/>
            <person name="Tang L."/>
            <person name="Weissenberger G."/>
            <person name="Zhu Y."/>
            <person name="Hemphill L."/>
            <person name="Shang Y."/>
            <person name="Youmans B."/>
            <person name="Ayvaz T."/>
            <person name="Ross M."/>
            <person name="Santibanez J."/>
            <person name="Aqrawi P."/>
            <person name="Gross S."/>
            <person name="Joshi V."/>
            <person name="Fowler G."/>
            <person name="Nazareth L."/>
            <person name="Reid J."/>
            <person name="Worley K."/>
            <person name="Petrosino J."/>
            <person name="Highlander S."/>
            <person name="Gibbs R."/>
        </authorList>
    </citation>
    <scope>NUCLEOTIDE SEQUENCE [LARGE SCALE GENOMIC DNA]</scope>
    <source>
        <strain evidence="4">DSM 20601</strain>
    </source>
</reference>
<dbReference type="GO" id="GO:0016887">
    <property type="term" value="F:ATP hydrolysis activity"/>
    <property type="evidence" value="ECO:0007669"/>
    <property type="project" value="InterPro"/>
</dbReference>
<dbReference type="GO" id="GO:0005524">
    <property type="term" value="F:ATP binding"/>
    <property type="evidence" value="ECO:0007669"/>
    <property type="project" value="UniProtKB-KW"/>
</dbReference>
<dbReference type="NCBIfam" id="NF000355">
    <property type="entry name" value="ribo_prot_ABC_F"/>
    <property type="match status" value="1"/>
</dbReference>
<dbReference type="Gene3D" id="3.40.50.300">
    <property type="entry name" value="P-loop containing nucleotide triphosphate hydrolases"/>
    <property type="match status" value="2"/>
</dbReference>
<accession>D7UV54</accession>
<dbReference type="InterPro" id="IPR003593">
    <property type="entry name" value="AAA+_ATPase"/>
</dbReference>
<gene>
    <name evidence="4" type="ORF">HMPREF0556_10329</name>
</gene>
<organism evidence="4 5">
    <name type="scientific">Listeria grayi DSM 20601</name>
    <dbReference type="NCBI Taxonomy" id="525367"/>
    <lineage>
        <taxon>Bacteria</taxon>
        <taxon>Bacillati</taxon>
        <taxon>Bacillota</taxon>
        <taxon>Bacilli</taxon>
        <taxon>Bacillales</taxon>
        <taxon>Listeriaceae</taxon>
        <taxon>Listeria</taxon>
    </lineage>
</organism>
<dbReference type="PROSITE" id="PS50893">
    <property type="entry name" value="ABC_TRANSPORTER_2"/>
    <property type="match status" value="2"/>
</dbReference>
<dbReference type="InterPro" id="IPR017871">
    <property type="entry name" value="ABC_transporter-like_CS"/>
</dbReference>
<evidence type="ECO:0000313" key="4">
    <source>
        <dbReference type="EMBL" id="EFI85130.1"/>
    </source>
</evidence>
<protein>
    <submittedName>
        <fullName evidence="4">ABC transporter, ATP-binding protein</fullName>
    </submittedName>
</protein>
<dbReference type="HOGENOM" id="CLU_000604_36_0_9"/>
<name>D7UV54_LISGR</name>
<dbReference type="FunFam" id="3.40.50.300:FF:001807">
    <property type="entry name" value="ABC transporter ATP-binding protein"/>
    <property type="match status" value="1"/>
</dbReference>
<feature type="domain" description="ABC transporter" evidence="3">
    <location>
        <begin position="72"/>
        <end position="323"/>
    </location>
</feature>
<comment type="caution">
    <text evidence="4">The sequence shown here is derived from an EMBL/GenBank/DDBJ whole genome shotgun (WGS) entry which is preliminary data.</text>
</comment>
<dbReference type="PANTHER" id="PTHR42855:SF2">
    <property type="entry name" value="DRUG RESISTANCE ABC TRANSPORTER,ATP-BINDING PROTEIN"/>
    <property type="match status" value="1"/>
</dbReference>
<dbReference type="SMART" id="SM00382">
    <property type="entry name" value="AAA"/>
    <property type="match status" value="2"/>
</dbReference>
<dbReference type="eggNOG" id="COG0488">
    <property type="taxonomic scope" value="Bacteria"/>
</dbReference>
<keyword evidence="1" id="KW-0547">Nucleotide-binding</keyword>
<dbReference type="FunFam" id="3.40.50.300:FF:000011">
    <property type="entry name" value="Putative ABC transporter ATP-binding component"/>
    <property type="match status" value="1"/>
</dbReference>
<dbReference type="SUPFAM" id="SSF52540">
    <property type="entry name" value="P-loop containing nucleoside triphosphate hydrolases"/>
    <property type="match status" value="2"/>
</dbReference>
<evidence type="ECO:0000256" key="1">
    <source>
        <dbReference type="ARBA" id="ARBA00022741"/>
    </source>
</evidence>
<dbReference type="AlphaFoldDB" id="D7UV54"/>
<evidence type="ECO:0000313" key="5">
    <source>
        <dbReference type="Proteomes" id="UP000010119"/>
    </source>
</evidence>
<dbReference type="InterPro" id="IPR003439">
    <property type="entry name" value="ABC_transporter-like_ATP-bd"/>
</dbReference>
<keyword evidence="2 4" id="KW-0067">ATP-binding</keyword>
<dbReference type="PROSITE" id="PS00211">
    <property type="entry name" value="ABC_TRANSPORTER_1"/>
    <property type="match status" value="1"/>
</dbReference>
<dbReference type="InterPro" id="IPR027417">
    <property type="entry name" value="P-loop_NTPase"/>
</dbReference>
<proteinExistence type="predicted"/>
<dbReference type="PANTHER" id="PTHR42855">
    <property type="entry name" value="ABC TRANSPORTER ATP-BINDING SUBUNIT"/>
    <property type="match status" value="1"/>
</dbReference>
<feature type="domain" description="ABC transporter" evidence="3">
    <location>
        <begin position="399"/>
        <end position="608"/>
    </location>
</feature>
<dbReference type="InterPro" id="IPR032781">
    <property type="entry name" value="ABC_tran_Xtn"/>
</dbReference>
<sequence length="608" mass="69628">MQLFPLFSFKGSVCPFLNKRIVEKEALNLPQRYKYTGWSDRRAVCRSFLIVSRETIDDLLIVLKEEIKMIIASLQNVNKSFVGNKILEDVSLQIEEGEKIGFIGRNGEGKSTLLKILAGIEPVDSGTVATKKNSVIGLLEQIPQSQENESVIDYAKKGFEGLNVIEQDLRLLEQRMAEDLSEKLLQQYGEKLALFADNGGYEMESMIQKVATGLGIPHLLERPFNSLSGGEKTKAALMRLLVQPKDLLLLDEPTNHLDLGALEWLAVYLKNYRGSIVLISHDRYFLDEVAEKIVELENQELFIYYTDYSGYLKEREERLLLEFQNYKDQQKKIKKMEQAIKQLREWALQANPPSDSLFRRAKNMEKALARMKRVKKPILEQKQMGLHFEQAERSGTEVIVLKNAAKVFTDKPLWENVDLQIRQGERVAILGENGAGKSTLVKIMLGAEKVSEGECLLGTNVKAAYLSQQMEELDEENTVLETFRDKVYVTEGEARHLLANFLFYGETVFRPVSQLSGGEKMRLRLAQFIHREVNTLVLDEPTNHLDIASKEVLEEALQKFPGTIITISHDRYFVDQLCSRVLWMENQQVVSYEGNYTYAHFKRKETNK</sequence>
<dbReference type="Pfam" id="PF00005">
    <property type="entry name" value="ABC_tran"/>
    <property type="match status" value="2"/>
</dbReference>
<dbReference type="InterPro" id="IPR051309">
    <property type="entry name" value="ABCF_ATPase"/>
</dbReference>
<keyword evidence="5" id="KW-1185">Reference proteome</keyword>
<dbReference type="STRING" id="525367.HMPREF0556_10329"/>
<dbReference type="Pfam" id="PF12848">
    <property type="entry name" value="ABC_tran_Xtn"/>
    <property type="match status" value="1"/>
</dbReference>